<accession>A0A1N7HGR4</accession>
<proteinExistence type="predicted"/>
<dbReference type="Proteomes" id="UP000186218">
    <property type="component" value="Unassembled WGS sequence"/>
</dbReference>
<dbReference type="EMBL" id="FTNT01000019">
    <property type="protein sequence ID" value="SIS23963.1"/>
    <property type="molecule type" value="Genomic_DNA"/>
</dbReference>
<evidence type="ECO:0000313" key="1">
    <source>
        <dbReference type="EMBL" id="SIS23963.1"/>
    </source>
</evidence>
<organism evidence="1 2">
    <name type="scientific">Williamsia sterculiae</name>
    <dbReference type="NCBI Taxonomy" id="1344003"/>
    <lineage>
        <taxon>Bacteria</taxon>
        <taxon>Bacillati</taxon>
        <taxon>Actinomycetota</taxon>
        <taxon>Actinomycetes</taxon>
        <taxon>Mycobacteriales</taxon>
        <taxon>Nocardiaceae</taxon>
        <taxon>Williamsia</taxon>
    </lineage>
</organism>
<protein>
    <submittedName>
        <fullName evidence="1">Uncharacterized protein</fullName>
    </submittedName>
</protein>
<evidence type="ECO:0000313" key="2">
    <source>
        <dbReference type="Proteomes" id="UP000186218"/>
    </source>
</evidence>
<dbReference type="AlphaFoldDB" id="A0A1N7HGR4"/>
<reference evidence="1 2" key="1">
    <citation type="submission" date="2017-01" db="EMBL/GenBank/DDBJ databases">
        <authorList>
            <person name="Mah S.A."/>
            <person name="Swanson W.J."/>
            <person name="Moy G.W."/>
            <person name="Vacquier V.D."/>
        </authorList>
    </citation>
    <scope>NUCLEOTIDE SEQUENCE [LARGE SCALE GENOMIC DNA]</scope>
    <source>
        <strain evidence="1 2">CPCC 203464</strain>
    </source>
</reference>
<name>A0A1N7HGR4_9NOCA</name>
<gene>
    <name evidence="1" type="ORF">SAMN05445060_4217</name>
</gene>
<dbReference type="InterPro" id="IPR046719">
    <property type="entry name" value="DUF6611"/>
</dbReference>
<dbReference type="STRING" id="1344003.SAMN05445060_4217"/>
<dbReference type="Pfam" id="PF20315">
    <property type="entry name" value="DUF6611"/>
    <property type="match status" value="1"/>
</dbReference>
<keyword evidence="2" id="KW-1185">Reference proteome</keyword>
<sequence length="76" mass="8971">MAPTRRPWGGYDICHGRHGMTRYRLVVCPPGITAGRRRRLVLWRNWPLWGAALWVGLELFARHETVWKRVYEEVGV</sequence>